<dbReference type="AlphaFoldDB" id="A0A8J5JQ42"/>
<name>A0A8J5JQ42_HOMAM</name>
<dbReference type="GO" id="GO:0004519">
    <property type="term" value="F:endonuclease activity"/>
    <property type="evidence" value="ECO:0007669"/>
    <property type="project" value="UniProtKB-KW"/>
</dbReference>
<keyword evidence="5" id="KW-0511">Multifunctional enzyme</keyword>
<feature type="compositionally biased region" description="Polar residues" evidence="6">
    <location>
        <begin position="311"/>
        <end position="325"/>
    </location>
</feature>
<dbReference type="PANTHER" id="PTHR37984">
    <property type="entry name" value="PROTEIN CBG26694"/>
    <property type="match status" value="1"/>
</dbReference>
<gene>
    <name evidence="9" type="primary">pol-L10</name>
    <name evidence="9" type="ORF">Hamer_G004232</name>
</gene>
<dbReference type="FunFam" id="3.10.20.370:FF:000001">
    <property type="entry name" value="Retrovirus-related Pol polyprotein from transposon 17.6-like protein"/>
    <property type="match status" value="1"/>
</dbReference>
<keyword evidence="2" id="KW-0540">Nuclease</keyword>
<evidence type="ECO:0000313" key="9">
    <source>
        <dbReference type="EMBL" id="KAG7159580.1"/>
    </source>
</evidence>
<dbReference type="InterPro" id="IPR043502">
    <property type="entry name" value="DNA/RNA_pol_sf"/>
</dbReference>
<keyword evidence="3" id="KW-0378">Hydrolase</keyword>
<proteinExistence type="predicted"/>
<evidence type="ECO:0000256" key="6">
    <source>
        <dbReference type="SAM" id="MobiDB-lite"/>
    </source>
</evidence>
<dbReference type="InterPro" id="IPR050951">
    <property type="entry name" value="Retrovirus_Pol_polyprotein"/>
</dbReference>
<dbReference type="InterPro" id="IPR054465">
    <property type="entry name" value="Integrase_p58-like_C"/>
</dbReference>
<dbReference type="Pfam" id="PF22938">
    <property type="entry name" value="Integrase_p58_C"/>
    <property type="match status" value="1"/>
</dbReference>
<dbReference type="Proteomes" id="UP000747542">
    <property type="component" value="Unassembled WGS sequence"/>
</dbReference>
<dbReference type="CDD" id="cd09274">
    <property type="entry name" value="RNase_HI_RT_Ty3"/>
    <property type="match status" value="1"/>
</dbReference>
<dbReference type="PANTHER" id="PTHR37984:SF5">
    <property type="entry name" value="PROTEIN NYNRIN-LIKE"/>
    <property type="match status" value="1"/>
</dbReference>
<feature type="domain" description="Integrase p58-like C-terminal" evidence="8">
    <location>
        <begin position="255"/>
        <end position="285"/>
    </location>
</feature>
<keyword evidence="3" id="KW-0255">Endonuclease</keyword>
<evidence type="ECO:0000256" key="4">
    <source>
        <dbReference type="ARBA" id="ARBA00022918"/>
    </source>
</evidence>
<accession>A0A8J5JQ42</accession>
<evidence type="ECO:0000256" key="3">
    <source>
        <dbReference type="ARBA" id="ARBA00022759"/>
    </source>
</evidence>
<protein>
    <submittedName>
        <fullName evidence="9">Pol Retrovirus-related Pol polyprotein from transposon-like 10</fullName>
    </submittedName>
</protein>
<evidence type="ECO:0000256" key="1">
    <source>
        <dbReference type="ARBA" id="ARBA00022695"/>
    </source>
</evidence>
<evidence type="ECO:0000259" key="7">
    <source>
        <dbReference type="Pfam" id="PF17919"/>
    </source>
</evidence>
<keyword evidence="1" id="KW-0548">Nucleotidyltransferase</keyword>
<dbReference type="InterPro" id="IPR041577">
    <property type="entry name" value="RT_RNaseH_2"/>
</dbReference>
<evidence type="ECO:0000256" key="5">
    <source>
        <dbReference type="ARBA" id="ARBA00023268"/>
    </source>
</evidence>
<reference evidence="9" key="1">
    <citation type="journal article" date="2021" name="Sci. Adv.">
        <title>The American lobster genome reveals insights on longevity, neural, and immune adaptations.</title>
        <authorList>
            <person name="Polinski J.M."/>
            <person name="Zimin A.V."/>
            <person name="Clark K.F."/>
            <person name="Kohn A.B."/>
            <person name="Sadowski N."/>
            <person name="Timp W."/>
            <person name="Ptitsyn A."/>
            <person name="Khanna P."/>
            <person name="Romanova D.Y."/>
            <person name="Williams P."/>
            <person name="Greenwood S.J."/>
            <person name="Moroz L.L."/>
            <person name="Walt D.R."/>
            <person name="Bodnar A.G."/>
        </authorList>
    </citation>
    <scope>NUCLEOTIDE SEQUENCE</scope>
    <source>
        <strain evidence="9">GMGI-L3</strain>
    </source>
</reference>
<keyword evidence="4" id="KW-0695">RNA-directed DNA polymerase</keyword>
<keyword evidence="1" id="KW-0808">Transferase</keyword>
<dbReference type="GO" id="GO:0003964">
    <property type="term" value="F:RNA-directed DNA polymerase activity"/>
    <property type="evidence" value="ECO:0007669"/>
    <property type="project" value="UniProtKB-KW"/>
</dbReference>
<evidence type="ECO:0000259" key="8">
    <source>
        <dbReference type="Pfam" id="PF22938"/>
    </source>
</evidence>
<feature type="domain" description="Reverse transcriptase/retrotransposon-derived protein RNase H-like" evidence="7">
    <location>
        <begin position="17"/>
        <end position="115"/>
    </location>
</feature>
<dbReference type="Gene3D" id="3.10.20.370">
    <property type="match status" value="1"/>
</dbReference>
<evidence type="ECO:0000313" key="10">
    <source>
        <dbReference type="Proteomes" id="UP000747542"/>
    </source>
</evidence>
<comment type="caution">
    <text evidence="9">The sequence shown here is derived from an EMBL/GenBank/DDBJ whole genome shotgun (WGS) entry which is preliminary data.</text>
</comment>
<organism evidence="9 10">
    <name type="scientific">Homarus americanus</name>
    <name type="common">American lobster</name>
    <dbReference type="NCBI Taxonomy" id="6706"/>
    <lineage>
        <taxon>Eukaryota</taxon>
        <taxon>Metazoa</taxon>
        <taxon>Ecdysozoa</taxon>
        <taxon>Arthropoda</taxon>
        <taxon>Crustacea</taxon>
        <taxon>Multicrustacea</taxon>
        <taxon>Malacostraca</taxon>
        <taxon>Eumalacostraca</taxon>
        <taxon>Eucarida</taxon>
        <taxon>Decapoda</taxon>
        <taxon>Pleocyemata</taxon>
        <taxon>Astacidea</taxon>
        <taxon>Nephropoidea</taxon>
        <taxon>Nephropidae</taxon>
        <taxon>Homarus</taxon>
    </lineage>
</organism>
<dbReference type="EMBL" id="JAHLQT010033114">
    <property type="protein sequence ID" value="KAG7159580.1"/>
    <property type="molecule type" value="Genomic_DNA"/>
</dbReference>
<feature type="region of interest" description="Disordered" evidence="6">
    <location>
        <begin position="299"/>
        <end position="325"/>
    </location>
</feature>
<feature type="compositionally biased region" description="Acidic residues" evidence="6">
    <location>
        <begin position="299"/>
        <end position="310"/>
    </location>
</feature>
<sequence>MLSTVAQLTKKGQKFVWTTESQGSFNKLKDALACSLVLLYLDPTQPFILDCDASDDGIGWVLSRKKDDIKYVVAYYSKKLSHPERNYCVTRKELLAVVKSLDFFHPYLYGSNLTIRTDHTALWWLKTVKNPEGQVVKEDPAIAEEDQDLRPVVEWMSQSSVRPAWEMISGASPTTKNYWAQWNDAFWLTDETVSYVKSLQERLMEVHRVQGALEFTGEVMKRNHDVRANQVCYKDGDKVWQYNPLRKKGPWEGSYIVVERLSDVIYRITGRRKAQPKVVHVIRLWHYLGPEQYTWEDLEEQSPITDEDQTSDPGGTQGCTNPGNLTIDQEKEHCSLLRIPS</sequence>
<keyword evidence="10" id="KW-1185">Reference proteome</keyword>
<dbReference type="SUPFAM" id="SSF56672">
    <property type="entry name" value="DNA/RNA polymerases"/>
    <property type="match status" value="1"/>
</dbReference>
<evidence type="ECO:0000256" key="2">
    <source>
        <dbReference type="ARBA" id="ARBA00022722"/>
    </source>
</evidence>
<dbReference type="Pfam" id="PF17919">
    <property type="entry name" value="RT_RNaseH_2"/>
    <property type="match status" value="1"/>
</dbReference>